<dbReference type="Gene3D" id="2.30.30.240">
    <property type="entry name" value="PRC-barrel domain"/>
    <property type="match status" value="2"/>
</dbReference>
<protein>
    <recommendedName>
        <fullName evidence="2">PRC-barrel domain-containing protein</fullName>
    </recommendedName>
</protein>
<accession>A0ABQ2EKV5</accession>
<feature type="region of interest" description="Disordered" evidence="1">
    <location>
        <begin position="184"/>
        <end position="210"/>
    </location>
</feature>
<feature type="domain" description="PRC-barrel" evidence="2">
    <location>
        <begin position="2"/>
        <end position="68"/>
    </location>
</feature>
<feature type="region of interest" description="Disordered" evidence="1">
    <location>
        <begin position="414"/>
        <end position="439"/>
    </location>
</feature>
<comment type="caution">
    <text evidence="3">The sequence shown here is derived from an EMBL/GenBank/DDBJ whole genome shotgun (WGS) entry which is preliminary data.</text>
</comment>
<feature type="domain" description="PRC-barrel" evidence="2">
    <location>
        <begin position="91"/>
        <end position="157"/>
    </location>
</feature>
<dbReference type="Pfam" id="PF05239">
    <property type="entry name" value="PRC"/>
    <property type="match status" value="2"/>
</dbReference>
<dbReference type="RefSeq" id="WP_189003847.1">
    <property type="nucleotide sequence ID" value="NZ_BMPP01000001.1"/>
</dbReference>
<dbReference type="Proteomes" id="UP000647587">
    <property type="component" value="Unassembled WGS sequence"/>
</dbReference>
<evidence type="ECO:0000256" key="1">
    <source>
        <dbReference type="SAM" id="MobiDB-lite"/>
    </source>
</evidence>
<organism evidence="3 4">
    <name type="scientific">Deinococcus malanensis</name>
    <dbReference type="NCBI Taxonomy" id="1706855"/>
    <lineage>
        <taxon>Bacteria</taxon>
        <taxon>Thermotogati</taxon>
        <taxon>Deinococcota</taxon>
        <taxon>Deinococci</taxon>
        <taxon>Deinococcales</taxon>
        <taxon>Deinococcaceae</taxon>
        <taxon>Deinococcus</taxon>
    </lineage>
</organism>
<proteinExistence type="predicted"/>
<dbReference type="SUPFAM" id="SSF50346">
    <property type="entry name" value="PRC-barrel domain"/>
    <property type="match status" value="2"/>
</dbReference>
<evidence type="ECO:0000259" key="2">
    <source>
        <dbReference type="Pfam" id="PF05239"/>
    </source>
</evidence>
<name>A0ABQ2EKV5_9DEIO</name>
<evidence type="ECO:0000313" key="4">
    <source>
        <dbReference type="Proteomes" id="UP000647587"/>
    </source>
</evidence>
<evidence type="ECO:0000313" key="3">
    <source>
        <dbReference type="EMBL" id="GGK13116.1"/>
    </source>
</evidence>
<dbReference type="InterPro" id="IPR011033">
    <property type="entry name" value="PRC_barrel-like_sf"/>
</dbReference>
<sequence length="439" mass="46483">MIKGKEILGKNVVAINTGQRVDSVRDVVFDHQANQVLGLLVDEGGWFRAARVVPFEHIRSFGEDAIMIGDAGDLTTTREDGRLAEVLESKTSLIGMTLLTTDGQDLGKIADVLFDEHTGRVEGYEATGGLFSDLSNGRTFVPAPQSVQIGTDTAIVPVEVAGAMREQEGGLKAAVHGVTQGFTEARHSEGAGSRQGTPYPTGGSPRAGDVAGGRVVEVYTASRTPASHPSDTTIRQPGANLPGQGGLTPDAAVQGQPEATVQGRRVKRDVRGPGGRLLAVQGQIVTPTLLSRARDMGATPELVAATKDTTGQTAAGAAAVTEGAGHLLDRARQWFNDRREETEAAIQERQAAMHEQRVREALGRPVNRVILAPDDSVILNIGEIVTHRAVQSARDAGVLDILLDSVSKENVTIDPLSTRPHETGQAALESQNPLEPRQD</sequence>
<dbReference type="InterPro" id="IPR027275">
    <property type="entry name" value="PRC-brl_dom"/>
</dbReference>
<dbReference type="EMBL" id="BMPP01000001">
    <property type="protein sequence ID" value="GGK13116.1"/>
    <property type="molecule type" value="Genomic_DNA"/>
</dbReference>
<gene>
    <name evidence="3" type="ORF">GCM10008955_03010</name>
</gene>
<reference evidence="4" key="1">
    <citation type="journal article" date="2019" name="Int. J. Syst. Evol. Microbiol.">
        <title>The Global Catalogue of Microorganisms (GCM) 10K type strain sequencing project: providing services to taxonomists for standard genome sequencing and annotation.</title>
        <authorList>
            <consortium name="The Broad Institute Genomics Platform"/>
            <consortium name="The Broad Institute Genome Sequencing Center for Infectious Disease"/>
            <person name="Wu L."/>
            <person name="Ma J."/>
        </authorList>
    </citation>
    <scope>NUCLEOTIDE SEQUENCE [LARGE SCALE GENOMIC DNA]</scope>
    <source>
        <strain evidence="4">JCM 30331</strain>
    </source>
</reference>
<keyword evidence="4" id="KW-1185">Reference proteome</keyword>